<evidence type="ECO:0000256" key="10">
    <source>
        <dbReference type="ARBA" id="ARBA00022825"/>
    </source>
</evidence>
<dbReference type="GO" id="GO:0006508">
    <property type="term" value="P:proteolysis"/>
    <property type="evidence" value="ECO:0007669"/>
    <property type="project" value="UniProtKB-KW"/>
</dbReference>
<dbReference type="AlphaFoldDB" id="A0A6A5Y6E0"/>
<keyword evidence="19" id="KW-1185">Reference proteome</keyword>
<evidence type="ECO:0000256" key="11">
    <source>
        <dbReference type="ARBA" id="ARBA00022837"/>
    </source>
</evidence>
<dbReference type="Proteomes" id="UP000799778">
    <property type="component" value="Unassembled WGS sequence"/>
</dbReference>
<dbReference type="InterPro" id="IPR023828">
    <property type="entry name" value="Peptidase_S8_Ser-AS"/>
</dbReference>
<comment type="catalytic activity">
    <reaction evidence="1">
        <text>Release of an N-terminal tripeptide from a polypeptide.</text>
        <dbReference type="EC" id="3.4.14.10"/>
    </reaction>
</comment>
<accession>A0A6A5Y6E0</accession>
<protein>
    <recommendedName>
        <fullName evidence="4">tripeptidyl-peptidase II</fullName>
        <ecNumber evidence="4">3.4.14.10</ecNumber>
    </recommendedName>
</protein>
<keyword evidence="5" id="KW-0964">Secreted</keyword>
<dbReference type="PANTHER" id="PTHR14218">
    <property type="entry name" value="PROTEASE S8 TRIPEPTIDYL PEPTIDASE I CLN2"/>
    <property type="match status" value="1"/>
</dbReference>
<dbReference type="InterPro" id="IPR050819">
    <property type="entry name" value="Tripeptidyl-peptidase_I"/>
</dbReference>
<dbReference type="Gene3D" id="3.40.50.200">
    <property type="entry name" value="Peptidase S8/S53 domain"/>
    <property type="match status" value="1"/>
</dbReference>
<evidence type="ECO:0000259" key="17">
    <source>
        <dbReference type="PROSITE" id="PS51695"/>
    </source>
</evidence>
<evidence type="ECO:0000256" key="1">
    <source>
        <dbReference type="ARBA" id="ARBA00001910"/>
    </source>
</evidence>
<keyword evidence="12" id="KW-0843">Virulence</keyword>
<keyword evidence="9 15" id="KW-0378">Hydrolase</keyword>
<dbReference type="SUPFAM" id="SSF54897">
    <property type="entry name" value="Protease propeptides/inhibitors"/>
    <property type="match status" value="1"/>
</dbReference>
<evidence type="ECO:0000256" key="16">
    <source>
        <dbReference type="SAM" id="SignalP"/>
    </source>
</evidence>
<feature type="binding site" evidence="15">
    <location>
        <position position="571"/>
    </location>
    <ligand>
        <name>Ca(2+)</name>
        <dbReference type="ChEBI" id="CHEBI:29108"/>
    </ligand>
</feature>
<dbReference type="GO" id="GO:0004252">
    <property type="term" value="F:serine-type endopeptidase activity"/>
    <property type="evidence" value="ECO:0007669"/>
    <property type="project" value="UniProtKB-UniRule"/>
</dbReference>
<sequence>MRFFASSLLSAALAAQASLATPLRSRSPYSVKETHIPPHGWEKLNRAAGDRYIQLEIALKQSNFAELERHLYEVSDPEHERYGQHLSADEVNELVKPTKKTSDLVHEWLYENGIEDLHYSAAKDWITIHVPVELAERLLDTEYHNYKHVDGNKVVARTTSWSLPRHLHNHIDAIQPTTSFFRAAANEETYFNAPAEVPESYKKPTDDVIARVCNVTSVTPECFANLYHTKGYKAKAGDKNTVGFNNFLGEVPIRPDAELFLKKYRPEAVESAKSFKAFSINGGPVQDGPLTANQSAEGTSKEANLDVQAIAGISWPVPIVSFSTAGEPPFNPDISTPDNSNEPYLVWVNWLLSQKKIPQVISTSYSDSEQTVPRSYADRVCKQFAQVGARGTTLFFSSGDRGVGGTDKCFSNDGKNSTRFLPGFPPTCPYVTAVGATMNFEPEESAYRAARTVNGTFRDLYASGAGFSNYFERPQWQKKVVDKYVKDLDGAYDGLYGKDGRAYPDLAGQGLYFAYFWNGTEGTISGTSASTPLVAGIFSLVNDALISQGKKPLGWLNPWLYSKGYKGLTDITKGFSYGCNVEGFPVTKGWDPVTGFGTPDFPKLVKLAGAKI</sequence>
<feature type="domain" description="Peptidase S53" evidence="17">
    <location>
        <begin position="217"/>
        <end position="611"/>
    </location>
</feature>
<evidence type="ECO:0000256" key="6">
    <source>
        <dbReference type="ARBA" id="ARBA00022670"/>
    </source>
</evidence>
<dbReference type="PROSITE" id="PS51695">
    <property type="entry name" value="SEDOLISIN"/>
    <property type="match status" value="1"/>
</dbReference>
<evidence type="ECO:0000256" key="2">
    <source>
        <dbReference type="ARBA" id="ARBA00002451"/>
    </source>
</evidence>
<comment type="subcellular location">
    <subcellularLocation>
        <location evidence="3">Secreted</location>
        <location evidence="3">Extracellular space</location>
    </subcellularLocation>
</comment>
<dbReference type="SMART" id="SM00944">
    <property type="entry name" value="Pro-kuma_activ"/>
    <property type="match status" value="1"/>
</dbReference>
<feature type="binding site" evidence="15">
    <location>
        <position position="589"/>
    </location>
    <ligand>
        <name>Ca(2+)</name>
        <dbReference type="ChEBI" id="CHEBI:29108"/>
    </ligand>
</feature>
<dbReference type="CDD" id="cd11377">
    <property type="entry name" value="Pro-peptidase_S53"/>
    <property type="match status" value="1"/>
</dbReference>
<evidence type="ECO:0000256" key="7">
    <source>
        <dbReference type="ARBA" id="ARBA00022723"/>
    </source>
</evidence>
<dbReference type="PANTHER" id="PTHR14218:SF39">
    <property type="entry name" value="PEPTIDASE S53 DOMAIN-CONTAINING PROTEIN"/>
    <property type="match status" value="1"/>
</dbReference>
<evidence type="ECO:0000256" key="14">
    <source>
        <dbReference type="ARBA" id="ARBA00023180"/>
    </source>
</evidence>
<dbReference type="InterPro" id="IPR030400">
    <property type="entry name" value="Sedolisin_dom"/>
</dbReference>
<dbReference type="SUPFAM" id="SSF52743">
    <property type="entry name" value="Subtilisin-like"/>
    <property type="match status" value="1"/>
</dbReference>
<dbReference type="OrthoDB" id="409122at2759"/>
<keyword evidence="6 15" id="KW-0645">Protease</keyword>
<evidence type="ECO:0000256" key="12">
    <source>
        <dbReference type="ARBA" id="ARBA00023026"/>
    </source>
</evidence>
<keyword evidence="13" id="KW-0865">Zymogen</keyword>
<evidence type="ECO:0000256" key="15">
    <source>
        <dbReference type="PROSITE-ProRule" id="PRU01032"/>
    </source>
</evidence>
<proteinExistence type="predicted"/>
<evidence type="ECO:0000256" key="9">
    <source>
        <dbReference type="ARBA" id="ARBA00022801"/>
    </source>
</evidence>
<comment type="cofactor">
    <cofactor evidence="15">
        <name>Ca(2+)</name>
        <dbReference type="ChEBI" id="CHEBI:29108"/>
    </cofactor>
    <text evidence="15">Binds 1 Ca(2+) ion per subunit.</text>
</comment>
<dbReference type="Pfam" id="PF09286">
    <property type="entry name" value="Pro-kuma_activ"/>
    <property type="match status" value="1"/>
</dbReference>
<feature type="signal peptide" evidence="16">
    <location>
        <begin position="1"/>
        <end position="20"/>
    </location>
</feature>
<evidence type="ECO:0000256" key="4">
    <source>
        <dbReference type="ARBA" id="ARBA00012462"/>
    </source>
</evidence>
<dbReference type="InterPro" id="IPR015366">
    <property type="entry name" value="S53_propep"/>
</dbReference>
<dbReference type="PROSITE" id="PS00138">
    <property type="entry name" value="SUBTILASE_SER"/>
    <property type="match status" value="1"/>
</dbReference>
<feature type="active site" description="Charge relay system" evidence="15">
    <location>
        <position position="306"/>
    </location>
</feature>
<dbReference type="GO" id="GO:0008240">
    <property type="term" value="F:tripeptidyl-peptidase activity"/>
    <property type="evidence" value="ECO:0007669"/>
    <property type="project" value="UniProtKB-EC"/>
</dbReference>
<keyword evidence="10 15" id="KW-0720">Serine protease</keyword>
<feature type="active site" description="Charge relay system" evidence="15">
    <location>
        <position position="302"/>
    </location>
</feature>
<organism evidence="18 19">
    <name type="scientific">Aaosphaeria arxii CBS 175.79</name>
    <dbReference type="NCBI Taxonomy" id="1450172"/>
    <lineage>
        <taxon>Eukaryota</taxon>
        <taxon>Fungi</taxon>
        <taxon>Dikarya</taxon>
        <taxon>Ascomycota</taxon>
        <taxon>Pezizomycotina</taxon>
        <taxon>Dothideomycetes</taxon>
        <taxon>Pleosporomycetidae</taxon>
        <taxon>Pleosporales</taxon>
        <taxon>Pleosporales incertae sedis</taxon>
        <taxon>Aaosphaeria</taxon>
    </lineage>
</organism>
<keyword evidence="7 15" id="KW-0479">Metal-binding</keyword>
<gene>
    <name evidence="18" type="ORF">BU24DRAFT_413</name>
</gene>
<evidence type="ECO:0000256" key="3">
    <source>
        <dbReference type="ARBA" id="ARBA00004239"/>
    </source>
</evidence>
<dbReference type="InterPro" id="IPR036852">
    <property type="entry name" value="Peptidase_S8/S53_dom_sf"/>
</dbReference>
<dbReference type="RefSeq" id="XP_033388709.1">
    <property type="nucleotide sequence ID" value="XM_033526135.1"/>
</dbReference>
<evidence type="ECO:0000313" key="19">
    <source>
        <dbReference type="Proteomes" id="UP000799778"/>
    </source>
</evidence>
<evidence type="ECO:0000256" key="13">
    <source>
        <dbReference type="ARBA" id="ARBA00023145"/>
    </source>
</evidence>
<evidence type="ECO:0000256" key="8">
    <source>
        <dbReference type="ARBA" id="ARBA00022729"/>
    </source>
</evidence>
<feature type="chain" id="PRO_5025645578" description="tripeptidyl-peptidase II" evidence="16">
    <location>
        <begin position="21"/>
        <end position="612"/>
    </location>
</feature>
<evidence type="ECO:0000256" key="5">
    <source>
        <dbReference type="ARBA" id="ARBA00022525"/>
    </source>
</evidence>
<dbReference type="EMBL" id="ML978066">
    <property type="protein sequence ID" value="KAF2020370.1"/>
    <property type="molecule type" value="Genomic_DNA"/>
</dbReference>
<dbReference type="CDD" id="cd04056">
    <property type="entry name" value="Peptidases_S53"/>
    <property type="match status" value="1"/>
</dbReference>
<dbReference type="GO" id="GO:0005576">
    <property type="term" value="C:extracellular region"/>
    <property type="evidence" value="ECO:0007669"/>
    <property type="project" value="UniProtKB-SubCell"/>
</dbReference>
<dbReference type="GO" id="GO:0046872">
    <property type="term" value="F:metal ion binding"/>
    <property type="evidence" value="ECO:0007669"/>
    <property type="project" value="UniProtKB-UniRule"/>
</dbReference>
<feature type="active site" description="Charge relay system" evidence="15">
    <location>
        <position position="528"/>
    </location>
</feature>
<comment type="function">
    <text evidence="2">Secreted tripeptidyl-peptidase which degrades proteins at acidic pHs and is involved in virulence.</text>
</comment>
<dbReference type="FunFam" id="3.40.50.200:FF:000015">
    <property type="entry name" value="Tripeptidyl peptidase A"/>
    <property type="match status" value="1"/>
</dbReference>
<dbReference type="GeneID" id="54283532"/>
<keyword evidence="14" id="KW-0325">Glycoprotein</keyword>
<keyword evidence="8 16" id="KW-0732">Signal</keyword>
<dbReference type="Pfam" id="PF00082">
    <property type="entry name" value="Peptidase_S8"/>
    <property type="match status" value="1"/>
</dbReference>
<name>A0A6A5Y6E0_9PLEO</name>
<evidence type="ECO:0000313" key="18">
    <source>
        <dbReference type="EMBL" id="KAF2020370.1"/>
    </source>
</evidence>
<dbReference type="InterPro" id="IPR000209">
    <property type="entry name" value="Peptidase_S8/S53_dom"/>
</dbReference>
<keyword evidence="11 15" id="KW-0106">Calcium</keyword>
<reference evidence="18" key="1">
    <citation type="journal article" date="2020" name="Stud. Mycol.">
        <title>101 Dothideomycetes genomes: a test case for predicting lifestyles and emergence of pathogens.</title>
        <authorList>
            <person name="Haridas S."/>
            <person name="Albert R."/>
            <person name="Binder M."/>
            <person name="Bloem J."/>
            <person name="Labutti K."/>
            <person name="Salamov A."/>
            <person name="Andreopoulos B."/>
            <person name="Baker S."/>
            <person name="Barry K."/>
            <person name="Bills G."/>
            <person name="Bluhm B."/>
            <person name="Cannon C."/>
            <person name="Castanera R."/>
            <person name="Culley D."/>
            <person name="Daum C."/>
            <person name="Ezra D."/>
            <person name="Gonzalez J."/>
            <person name="Henrissat B."/>
            <person name="Kuo A."/>
            <person name="Liang C."/>
            <person name="Lipzen A."/>
            <person name="Lutzoni F."/>
            <person name="Magnuson J."/>
            <person name="Mondo S."/>
            <person name="Nolan M."/>
            <person name="Ohm R."/>
            <person name="Pangilinan J."/>
            <person name="Park H.-J."/>
            <person name="Ramirez L."/>
            <person name="Alfaro M."/>
            <person name="Sun H."/>
            <person name="Tritt A."/>
            <person name="Yoshinaga Y."/>
            <person name="Zwiers L.-H."/>
            <person name="Turgeon B."/>
            <person name="Goodwin S."/>
            <person name="Spatafora J."/>
            <person name="Crous P."/>
            <person name="Grigoriev I."/>
        </authorList>
    </citation>
    <scope>NUCLEOTIDE SEQUENCE</scope>
    <source>
        <strain evidence="18">CBS 175.79</strain>
    </source>
</reference>
<dbReference type="EC" id="3.4.14.10" evidence="4"/>
<feature type="binding site" evidence="15">
    <location>
        <position position="591"/>
    </location>
    <ligand>
        <name>Ca(2+)</name>
        <dbReference type="ChEBI" id="CHEBI:29108"/>
    </ligand>
</feature>
<feature type="binding site" evidence="15">
    <location>
        <position position="570"/>
    </location>
    <ligand>
        <name>Ca(2+)</name>
        <dbReference type="ChEBI" id="CHEBI:29108"/>
    </ligand>
</feature>